<keyword evidence="3" id="KW-1185">Reference proteome</keyword>
<dbReference type="EMBL" id="OGVC01000021">
    <property type="protein sequence ID" value="SPC38772.1"/>
    <property type="molecule type" value="Genomic_DNA"/>
</dbReference>
<proteinExistence type="predicted"/>
<organism evidence="2 3">
    <name type="scientific">Latilactobacillus fuchuensis</name>
    <dbReference type="NCBI Taxonomy" id="164393"/>
    <lineage>
        <taxon>Bacteria</taxon>
        <taxon>Bacillati</taxon>
        <taxon>Bacillota</taxon>
        <taxon>Bacilli</taxon>
        <taxon>Lactobacillales</taxon>
        <taxon>Lactobacillaceae</taxon>
        <taxon>Latilactobacillus</taxon>
    </lineage>
</organism>
<feature type="transmembrane region" description="Helical" evidence="1">
    <location>
        <begin position="99"/>
        <end position="116"/>
    </location>
</feature>
<evidence type="ECO:0000313" key="2">
    <source>
        <dbReference type="EMBL" id="SPC38772.1"/>
    </source>
</evidence>
<gene>
    <name evidence="2" type="ORF">LFUMFP_280008</name>
</gene>
<sequence>MTTQARTIKILLLNTIIQLSILVAEQGHLSSRLPMHVDFNGQITTTIANQNHPFLRSTALLVMFALVAIFLILTSTAIQSRFNTMLMNINALISRLCQLTAVFIAVMAWLFLAIMLSGHVQFWLMLTNYLYTLGLLIVVGQWLYQLMQINHSSK</sequence>
<comment type="caution">
    <text evidence="2">The sequence shown here is derived from an EMBL/GenBank/DDBJ whole genome shotgun (WGS) entry which is preliminary data.</text>
</comment>
<keyword evidence="1" id="KW-0812">Transmembrane</keyword>
<dbReference type="AlphaFoldDB" id="A0A2N9DW25"/>
<dbReference type="RefSeq" id="WP_106483310.1">
    <property type="nucleotide sequence ID" value="NZ_LT984417.1"/>
</dbReference>
<feature type="transmembrane region" description="Helical" evidence="1">
    <location>
        <begin position="122"/>
        <end position="144"/>
    </location>
</feature>
<evidence type="ECO:0000256" key="1">
    <source>
        <dbReference type="SAM" id="Phobius"/>
    </source>
</evidence>
<name>A0A2N9DW25_9LACO</name>
<keyword evidence="1" id="KW-1133">Transmembrane helix</keyword>
<keyword evidence="1" id="KW-0472">Membrane</keyword>
<accession>A0A2N9DW25</accession>
<dbReference type="Proteomes" id="UP000238739">
    <property type="component" value="Unassembled WGS sequence"/>
</dbReference>
<feature type="transmembrane region" description="Helical" evidence="1">
    <location>
        <begin position="59"/>
        <end position="78"/>
    </location>
</feature>
<reference evidence="2" key="1">
    <citation type="submission" date="2018-01" db="EMBL/GenBank/DDBJ databases">
        <authorList>
            <person name="Chaillou S."/>
        </authorList>
    </citation>
    <scope>NUCLEOTIDE SEQUENCE [LARGE SCALE GENOMIC DNA]</scope>
    <source>
        <strain evidence="2">MFPC41A2801</strain>
    </source>
</reference>
<evidence type="ECO:0000313" key="3">
    <source>
        <dbReference type="Proteomes" id="UP000238739"/>
    </source>
</evidence>
<protein>
    <submittedName>
        <fullName evidence="2">Uncharacterized protein</fullName>
    </submittedName>
</protein>
<feature type="transmembrane region" description="Helical" evidence="1">
    <location>
        <begin position="7"/>
        <end position="24"/>
    </location>
</feature>